<dbReference type="GO" id="GO:0003677">
    <property type="term" value="F:DNA binding"/>
    <property type="evidence" value="ECO:0007669"/>
    <property type="project" value="InterPro"/>
</dbReference>
<dbReference type="NCBIfam" id="NF041497">
    <property type="entry name" value="MobV"/>
    <property type="match status" value="1"/>
</dbReference>
<protein>
    <submittedName>
        <fullName evidence="2">Mobilization protein</fullName>
    </submittedName>
</protein>
<dbReference type="InterPro" id="IPR001668">
    <property type="entry name" value="Mob_Pre"/>
</dbReference>
<keyword evidence="1" id="KW-0175">Coiled coil</keyword>
<feature type="coiled-coil region" evidence="1">
    <location>
        <begin position="211"/>
        <end position="249"/>
    </location>
</feature>
<name>A0A2A6ED85_PREIN</name>
<dbReference type="CDD" id="cd17242">
    <property type="entry name" value="MobM_relaxase"/>
    <property type="match status" value="1"/>
</dbReference>
<evidence type="ECO:0000313" key="3">
    <source>
        <dbReference type="Proteomes" id="UP000219058"/>
    </source>
</evidence>
<dbReference type="Proteomes" id="UP000219058">
    <property type="component" value="Unassembled WGS sequence"/>
</dbReference>
<proteinExistence type="predicted"/>
<evidence type="ECO:0000256" key="1">
    <source>
        <dbReference type="SAM" id="Coils"/>
    </source>
</evidence>
<gene>
    <name evidence="2" type="ORF">CLI71_08605</name>
</gene>
<dbReference type="Gene3D" id="3.30.930.30">
    <property type="match status" value="1"/>
</dbReference>
<organism evidence="2 3">
    <name type="scientific">Prevotella intermedia</name>
    <dbReference type="NCBI Taxonomy" id="28131"/>
    <lineage>
        <taxon>Bacteria</taxon>
        <taxon>Pseudomonadati</taxon>
        <taxon>Bacteroidota</taxon>
        <taxon>Bacteroidia</taxon>
        <taxon>Bacteroidales</taxon>
        <taxon>Prevotellaceae</taxon>
        <taxon>Prevotella</taxon>
    </lineage>
</organism>
<dbReference type="EMBL" id="NSLY01000023">
    <property type="protein sequence ID" value="PDP59677.1"/>
    <property type="molecule type" value="Genomic_DNA"/>
</dbReference>
<accession>A0A2A6ED85</accession>
<dbReference type="GO" id="GO:0006310">
    <property type="term" value="P:DNA recombination"/>
    <property type="evidence" value="ECO:0007669"/>
    <property type="project" value="InterPro"/>
</dbReference>
<comment type="caution">
    <text evidence="2">The sequence shown here is derived from an EMBL/GenBank/DDBJ whole genome shotgun (WGS) entry which is preliminary data.</text>
</comment>
<dbReference type="Pfam" id="PF01076">
    <property type="entry name" value="Mob_Pre"/>
    <property type="match status" value="1"/>
</dbReference>
<sequence length="438" mass="50241">MANFVVLHLEKAKGADAKMSAHIERTFIAGNVDESRIHLDREMIAFPDGVKSRSAAIEHRIENAKLKRKVGKNQVHAIRVLLSASPEAMERIEQEGRLDDWCEQSVEWMQETFGTENIVSAVLHLDEKTPHIHATVVPIVTATRRKKKSEENVKKHYRKKADGARLCADDIMTQAKLKNYQTSYANAMQPFGLERGVDGSEARHISTREYYTEQYRKAENLKEDISLLAEQKEKVAEDLSKVKSELKQNTLKNDISNASSNVARAIGSLFSTKGQQTIAMLNQQIIEKDKMIATLKKIIREKENLIKTEKDNVGYAKEELQRFKRNIEEWYPDVCANVDFANICSNTYRISNEIVRQLLIGKRVVCSGKFLPMGEQVPFELDNAVFSSKMTSQNHHELFINGELVVDMIKNRRQQWYLERKQKEAMERAQRIPRGRGI</sequence>
<dbReference type="AlphaFoldDB" id="A0A2A6ED85"/>
<dbReference type="RefSeq" id="WP_097550611.1">
    <property type="nucleotide sequence ID" value="NZ_NSLY01000023.1"/>
</dbReference>
<evidence type="ECO:0000313" key="2">
    <source>
        <dbReference type="EMBL" id="PDP59677.1"/>
    </source>
</evidence>
<reference evidence="2 3" key="1">
    <citation type="submission" date="2017-09" db="EMBL/GenBank/DDBJ databases">
        <title>Phase variable restriction modification systems are present in the genome sequences of periodontal pathogens Prevotella intermedia, Tannerella forsythia and Porphyromonas gingivalis.</title>
        <authorList>
            <person name="Haigh R.D."/>
            <person name="Crawford L."/>
            <person name="Ralph J."/>
            <person name="Wanford J."/>
            <person name="Vartoukian S.R."/>
            <person name="Hijazib K."/>
            <person name="Wade W."/>
            <person name="Oggioni M.R."/>
        </authorList>
    </citation>
    <scope>NUCLEOTIDE SEQUENCE [LARGE SCALE GENOMIC DNA]</scope>
    <source>
        <strain evidence="2 3">WW2834</strain>
    </source>
</reference>